<evidence type="ECO:0000313" key="1">
    <source>
        <dbReference type="EMBL" id="EJX07057.1"/>
    </source>
</evidence>
<sequence>MTHPLFHSISQALEAGNLAEAQRLISETKTTEQSNAMLYFLEGKLEMKQANWGAAMSCFLKAEALDADSPARECRLMLKDIMEFYNKDMFNQ</sequence>
<dbReference type="InterPro" id="IPR011990">
    <property type="entry name" value="TPR-like_helical_dom_sf"/>
</dbReference>
<protein>
    <recommendedName>
        <fullName evidence="2">Tetratricopeptide repeat protein</fullName>
    </recommendedName>
</protein>
<proteinExistence type="predicted"/>
<name>J9GHT1_9ZZZZ</name>
<accession>J9GHT1</accession>
<reference evidence="1" key="1">
    <citation type="journal article" date="2012" name="PLoS ONE">
        <title>Gene sets for utilization of primary and secondary nutrition supplies in the distal gut of endangered iberian lynx.</title>
        <authorList>
            <person name="Alcaide M."/>
            <person name="Messina E."/>
            <person name="Richter M."/>
            <person name="Bargiela R."/>
            <person name="Peplies J."/>
            <person name="Huws S.A."/>
            <person name="Newbold C.J."/>
            <person name="Golyshin P.N."/>
            <person name="Simon M.A."/>
            <person name="Lopez G."/>
            <person name="Yakimov M.M."/>
            <person name="Ferrer M."/>
        </authorList>
    </citation>
    <scope>NUCLEOTIDE SEQUENCE</scope>
</reference>
<gene>
    <name evidence="1" type="ORF">EVA_04833</name>
</gene>
<evidence type="ECO:0008006" key="2">
    <source>
        <dbReference type="Google" id="ProtNLM"/>
    </source>
</evidence>
<organism evidence="1">
    <name type="scientific">gut metagenome</name>
    <dbReference type="NCBI Taxonomy" id="749906"/>
    <lineage>
        <taxon>unclassified sequences</taxon>
        <taxon>metagenomes</taxon>
        <taxon>organismal metagenomes</taxon>
    </lineage>
</organism>
<dbReference type="AlphaFoldDB" id="J9GHT1"/>
<dbReference type="Gene3D" id="1.25.40.10">
    <property type="entry name" value="Tetratricopeptide repeat domain"/>
    <property type="match status" value="1"/>
</dbReference>
<dbReference type="EMBL" id="AMCI01000988">
    <property type="protein sequence ID" value="EJX07057.1"/>
    <property type="molecule type" value="Genomic_DNA"/>
</dbReference>
<comment type="caution">
    <text evidence="1">The sequence shown here is derived from an EMBL/GenBank/DDBJ whole genome shotgun (WGS) entry which is preliminary data.</text>
</comment>